<evidence type="ECO:0008006" key="4">
    <source>
        <dbReference type="Google" id="ProtNLM"/>
    </source>
</evidence>
<dbReference type="HOGENOM" id="CLU_028479_0_0_1"/>
<reference key="2">
    <citation type="submission" date="2011-08" db="EMBL/GenBank/DDBJ databases">
        <title>Genome sequence of Naumovozyma castellii.</title>
        <authorList>
            <person name="Gordon J.L."/>
            <person name="Armisen D."/>
            <person name="Proux-Wera E."/>
            <person name="OhEigeartaigh S.S."/>
            <person name="Byrne K.P."/>
            <person name="Wolfe K.H."/>
        </authorList>
    </citation>
    <scope>NUCLEOTIDE SEQUENCE</scope>
    <source>
        <strain>Type strain:CBS 4309</strain>
    </source>
</reference>
<dbReference type="SUPFAM" id="SSF50978">
    <property type="entry name" value="WD40 repeat-like"/>
    <property type="match status" value="1"/>
</dbReference>
<dbReference type="OrthoDB" id="5324744at2759"/>
<feature type="region of interest" description="Disordered" evidence="1">
    <location>
        <begin position="162"/>
        <end position="197"/>
    </location>
</feature>
<dbReference type="Gene3D" id="2.130.10.10">
    <property type="entry name" value="YVTN repeat-like/Quinoprotein amine dehydrogenase"/>
    <property type="match status" value="1"/>
</dbReference>
<dbReference type="eggNOG" id="ENOG502QUFR">
    <property type="taxonomic scope" value="Eukaryota"/>
</dbReference>
<dbReference type="KEGG" id="ncs:NCAS_0B07290"/>
<sequence>MDIGKIINDIEQNLFLPKSLIAIHPHFPNASPQDCSYEIKFDIIDDCSIASCGCCFSNSLFRTISHEVNSKEIKCPSCDTQNVHLIGPVKPLRNLYHQLIYFKSQLSNYSSSSPPETITSRDSIEHTGRSSSSLHSSSDDETLERNKTTLIGLFHSIASSIDSEEDNNNSNTPTLICNKTAEPRPYEKANYQPVNETESLGRIDDLKMLDNISNTRTLSISQDNKSSSNSVSIATHDQRTITGTVTSTAQNKTSNDNSISTITMDEKKEYYFAKCFPSYRKKLQYNTHSKFLRTKSKVFINNSISPDCSKFALITEHKWEVYSINGNSAPTLLFCGKSNGEFGPSFDTLTLPADKSVLYPTKGKRITNWEHLYCRLSNDFLVISGSKNVFRVYSLHKEGEPIYTYKSSFAIRCIDIDPNSKLIACSILGKDRNTGSEQALIVFHRIEENKVTLEPNFLSPMTIILPYRDPINTLQISNDAQYLSCSTALESRFLIISLKKINEPRLIMKSLRSIDTSQESEGITDTKLFPGNPNIMCVTSSAFNSPPIVINTKIENIDGIRSVAQPSMLIKLDKLGSKIHKCEISPRSDSIAFLDRNGSVYIMSAPTMMDREKKRLVLVDMVSNAYRVHEAASLRFSTDGHKLFILDRKGILYIEDFAYDTPENREVTKCKLIS</sequence>
<dbReference type="GeneID" id="96902370"/>
<dbReference type="EMBL" id="HE576753">
    <property type="protein sequence ID" value="CCC68813.1"/>
    <property type="molecule type" value="Genomic_DNA"/>
</dbReference>
<accession>G0VA83</accession>
<dbReference type="InterPro" id="IPR036322">
    <property type="entry name" value="WD40_repeat_dom_sf"/>
</dbReference>
<reference evidence="2 3" key="1">
    <citation type="journal article" date="2011" name="Proc. Natl. Acad. Sci. U.S.A.">
        <title>Evolutionary erosion of yeast sex chromosomes by mating-type switching accidents.</title>
        <authorList>
            <person name="Gordon J.L."/>
            <person name="Armisen D."/>
            <person name="Proux-Wera E."/>
            <person name="Oheigeartaigh S.S."/>
            <person name="Byrne K.P."/>
            <person name="Wolfe K.H."/>
        </authorList>
    </citation>
    <scope>NUCLEOTIDE SEQUENCE [LARGE SCALE GENOMIC DNA]</scope>
    <source>
        <strain evidence="3">ATCC 76901 / BCRC 22586 / CBS 4309 / NBRC 1992 / NRRL Y-12630</strain>
    </source>
</reference>
<feature type="region of interest" description="Disordered" evidence="1">
    <location>
        <begin position="107"/>
        <end position="142"/>
    </location>
</feature>
<name>G0VA83_NAUCA</name>
<dbReference type="InParanoid" id="G0VA83"/>
<dbReference type="OMA" id="TNFPIRC"/>
<protein>
    <recommendedName>
        <fullName evidence="4">SPS-sensor component PTR3</fullName>
    </recommendedName>
</protein>
<dbReference type="Proteomes" id="UP000001640">
    <property type="component" value="Chromosome 2"/>
</dbReference>
<evidence type="ECO:0000313" key="3">
    <source>
        <dbReference type="Proteomes" id="UP000001640"/>
    </source>
</evidence>
<gene>
    <name evidence="2" type="primary">NCAS0B07290</name>
    <name evidence="2" type="ordered locus">NCAS_0B07290</name>
</gene>
<dbReference type="GO" id="GO:0043200">
    <property type="term" value="P:response to amino acid"/>
    <property type="evidence" value="ECO:0007669"/>
    <property type="project" value="EnsemblFungi"/>
</dbReference>
<dbReference type="InterPro" id="IPR015943">
    <property type="entry name" value="WD40/YVTN_repeat-like_dom_sf"/>
</dbReference>
<evidence type="ECO:0000256" key="1">
    <source>
        <dbReference type="SAM" id="MobiDB-lite"/>
    </source>
</evidence>
<dbReference type="GO" id="GO:0005886">
    <property type="term" value="C:plasma membrane"/>
    <property type="evidence" value="ECO:0007669"/>
    <property type="project" value="EnsemblFungi"/>
</dbReference>
<organism evidence="2 3">
    <name type="scientific">Naumovozyma castellii</name>
    <name type="common">Yeast</name>
    <name type="synonym">Saccharomyces castellii</name>
    <dbReference type="NCBI Taxonomy" id="27288"/>
    <lineage>
        <taxon>Eukaryota</taxon>
        <taxon>Fungi</taxon>
        <taxon>Dikarya</taxon>
        <taxon>Ascomycota</taxon>
        <taxon>Saccharomycotina</taxon>
        <taxon>Saccharomycetes</taxon>
        <taxon>Saccharomycetales</taxon>
        <taxon>Saccharomycetaceae</taxon>
        <taxon>Naumovozyma</taxon>
    </lineage>
</organism>
<dbReference type="AlphaFoldDB" id="G0VA83"/>
<evidence type="ECO:0000313" key="2">
    <source>
        <dbReference type="EMBL" id="CCC68813.1"/>
    </source>
</evidence>
<dbReference type="FunCoup" id="G0VA83">
    <property type="interactions" value="42"/>
</dbReference>
<keyword evidence="3" id="KW-1185">Reference proteome</keyword>
<proteinExistence type="predicted"/>
<dbReference type="STRING" id="1064592.G0VA83"/>
<dbReference type="RefSeq" id="XP_003675184.1">
    <property type="nucleotide sequence ID" value="XM_003675136.1"/>
</dbReference>